<dbReference type="EMBL" id="JAEQNA010000001">
    <property type="protein sequence ID" value="MBL0419713.1"/>
    <property type="molecule type" value="Genomic_DNA"/>
</dbReference>
<name>A0A936ZG97_9BURK</name>
<protein>
    <submittedName>
        <fullName evidence="2">Uncharacterized protein</fullName>
    </submittedName>
</protein>
<gene>
    <name evidence="2" type="ORF">JI739_05055</name>
</gene>
<dbReference type="AlphaFoldDB" id="A0A936ZG97"/>
<evidence type="ECO:0000313" key="3">
    <source>
        <dbReference type="Proteomes" id="UP000613011"/>
    </source>
</evidence>
<sequence length="549" mass="58880">MDCKTPQGELPSRVREFDGSWRGRADGILDQARQLRRLDLNLEARTLGACGPRQRRLAQGLLITDQLLDEHARGASASMATPQLLQALQALQADGRAAVSDACARIELADGRSLTSVFFSKFRHDDRPVPPTARQRMQDGYLLGCALGGPTLSADNLQDVVSQWFAASRVGGASSWTLPNAQWFLQGFLRASGVGAQLAPPWLRGLLEQLMSPALRELPLGASAVHLQGGVAVLVDALEGPHMLRATLKSLLRAIADVVPMPEPAAETSHASAAGTAPAPHAQVAGIPVDAVLVALHSGVIRGLRQPDGQLSERWVPRFEKHLNELARARPGTAALEIATELRIALNDRQPSAMASLWNTQWELWARMPPDPMATRQLAVDLATKTSRRAGDMTPHAWTSLCLDLGKAAAGLDPEAHLPFLPNFASFLQIAMAAATSRSARGLPTDDWLAGSGRALADQLQPDDAALKAFESSLANLERCLGTEQRAKLALLATGFRPAAVPRPVGTTPLRSPERAEAADRRPAAHAADRQVPAEHRAARAPRSPVRED</sequence>
<reference evidence="2" key="1">
    <citation type="submission" date="2021-01" db="EMBL/GenBank/DDBJ databases">
        <title>Ramlibacter sp. strain AW1 16S ribosomal RNA gene Genome sequencing and assembly.</title>
        <authorList>
            <person name="Kang M."/>
        </authorList>
    </citation>
    <scope>NUCLEOTIDE SEQUENCE</scope>
    <source>
        <strain evidence="2">AW1</strain>
    </source>
</reference>
<keyword evidence="3" id="KW-1185">Reference proteome</keyword>
<comment type="caution">
    <text evidence="2">The sequence shown here is derived from an EMBL/GenBank/DDBJ whole genome shotgun (WGS) entry which is preliminary data.</text>
</comment>
<proteinExistence type="predicted"/>
<dbReference type="Proteomes" id="UP000613011">
    <property type="component" value="Unassembled WGS sequence"/>
</dbReference>
<accession>A0A936ZG97</accession>
<feature type="region of interest" description="Disordered" evidence="1">
    <location>
        <begin position="501"/>
        <end position="549"/>
    </location>
</feature>
<feature type="compositionally biased region" description="Basic and acidic residues" evidence="1">
    <location>
        <begin position="512"/>
        <end position="538"/>
    </location>
</feature>
<organism evidence="2 3">
    <name type="scientific">Ramlibacter aurantiacus</name>
    <dbReference type="NCBI Taxonomy" id="2801330"/>
    <lineage>
        <taxon>Bacteria</taxon>
        <taxon>Pseudomonadati</taxon>
        <taxon>Pseudomonadota</taxon>
        <taxon>Betaproteobacteria</taxon>
        <taxon>Burkholderiales</taxon>
        <taxon>Comamonadaceae</taxon>
        <taxon>Ramlibacter</taxon>
    </lineage>
</organism>
<evidence type="ECO:0000313" key="2">
    <source>
        <dbReference type="EMBL" id="MBL0419713.1"/>
    </source>
</evidence>
<dbReference type="RefSeq" id="WP_201682722.1">
    <property type="nucleotide sequence ID" value="NZ_JAEQNA010000001.1"/>
</dbReference>
<evidence type="ECO:0000256" key="1">
    <source>
        <dbReference type="SAM" id="MobiDB-lite"/>
    </source>
</evidence>